<dbReference type="Gramene" id="MELO3C034732.2.1">
    <property type="protein sequence ID" value="MELO3C034732.2.1"/>
    <property type="gene ID" value="MELO3C034732.2"/>
</dbReference>
<protein>
    <submittedName>
        <fullName evidence="1">Uncharacterized protein</fullName>
    </submittedName>
</protein>
<name>A0A9I9EJU9_CUCME</name>
<organism evidence="1">
    <name type="scientific">Cucumis melo</name>
    <name type="common">Muskmelon</name>
    <dbReference type="NCBI Taxonomy" id="3656"/>
    <lineage>
        <taxon>Eukaryota</taxon>
        <taxon>Viridiplantae</taxon>
        <taxon>Streptophyta</taxon>
        <taxon>Embryophyta</taxon>
        <taxon>Tracheophyta</taxon>
        <taxon>Spermatophyta</taxon>
        <taxon>Magnoliopsida</taxon>
        <taxon>eudicotyledons</taxon>
        <taxon>Gunneridae</taxon>
        <taxon>Pentapetalae</taxon>
        <taxon>rosids</taxon>
        <taxon>fabids</taxon>
        <taxon>Cucurbitales</taxon>
        <taxon>Cucurbitaceae</taxon>
        <taxon>Benincaseae</taxon>
        <taxon>Cucumis</taxon>
    </lineage>
</organism>
<reference evidence="1" key="1">
    <citation type="submission" date="2023-03" db="UniProtKB">
        <authorList>
            <consortium name="EnsemblPlants"/>
        </authorList>
    </citation>
    <scope>IDENTIFICATION</scope>
</reference>
<dbReference type="AlphaFoldDB" id="A0A9I9EJU9"/>
<proteinExistence type="predicted"/>
<evidence type="ECO:0000313" key="1">
    <source>
        <dbReference type="EnsemblPlants" id="MELO3C034732.2.1"/>
    </source>
</evidence>
<dbReference type="EnsemblPlants" id="MELO3C034732.2.1">
    <property type="protein sequence ID" value="MELO3C034732.2.1"/>
    <property type="gene ID" value="MELO3C034732.2"/>
</dbReference>
<accession>A0A9I9EJU9</accession>
<sequence>MRERTWWSEIGATVHEGSTARKSAMDVRGGSGVCGGADKSIDIPVVVLPKLVREHRL</sequence>